<dbReference type="SUPFAM" id="SSF52058">
    <property type="entry name" value="L domain-like"/>
    <property type="match status" value="1"/>
</dbReference>
<dbReference type="GeneID" id="109433011"/>
<dbReference type="InterPro" id="IPR036047">
    <property type="entry name" value="F-box-like_dom_sf"/>
</dbReference>
<evidence type="ECO:0000313" key="3">
    <source>
        <dbReference type="Proteomes" id="UP000069940"/>
    </source>
</evidence>
<dbReference type="EnsemblMetazoa" id="AALFPA23_003583.R4040">
    <property type="protein sequence ID" value="AALFPA23_003583.P4040"/>
    <property type="gene ID" value="AALFPA23_003583"/>
</dbReference>
<keyword evidence="3" id="KW-1185">Reference proteome</keyword>
<accession>A0ABM1XWS2</accession>
<dbReference type="Gene3D" id="3.80.10.10">
    <property type="entry name" value="Ribonuclease Inhibitor"/>
    <property type="match status" value="1"/>
</dbReference>
<dbReference type="PANTHER" id="PTHR16134:SF119">
    <property type="entry name" value="AT02038P-RELATED"/>
    <property type="match status" value="1"/>
</dbReference>
<dbReference type="PROSITE" id="PS50181">
    <property type="entry name" value="FBOX"/>
    <property type="match status" value="1"/>
</dbReference>
<feature type="domain" description="F-box" evidence="1">
    <location>
        <begin position="1"/>
        <end position="47"/>
    </location>
</feature>
<dbReference type="PANTHER" id="PTHR16134">
    <property type="entry name" value="F-BOX/TPR REPEAT PROTEIN POF3"/>
    <property type="match status" value="1"/>
</dbReference>
<dbReference type="Pfam" id="PF12937">
    <property type="entry name" value="F-box-like"/>
    <property type="match status" value="1"/>
</dbReference>
<reference evidence="3" key="1">
    <citation type="journal article" date="2015" name="Proc. Natl. Acad. Sci. U.S.A.">
        <title>Genome sequence of the Asian Tiger mosquito, Aedes albopictus, reveals insights into its biology, genetics, and evolution.</title>
        <authorList>
            <person name="Chen X.G."/>
            <person name="Jiang X."/>
            <person name="Gu J."/>
            <person name="Xu M."/>
            <person name="Wu Y."/>
            <person name="Deng Y."/>
            <person name="Zhang C."/>
            <person name="Bonizzoni M."/>
            <person name="Dermauw W."/>
            <person name="Vontas J."/>
            <person name="Armbruster P."/>
            <person name="Huang X."/>
            <person name="Yang Y."/>
            <person name="Zhang H."/>
            <person name="He W."/>
            <person name="Peng H."/>
            <person name="Liu Y."/>
            <person name="Wu K."/>
            <person name="Chen J."/>
            <person name="Lirakis M."/>
            <person name="Topalis P."/>
            <person name="Van Leeuwen T."/>
            <person name="Hall A.B."/>
            <person name="Jiang X."/>
            <person name="Thorpe C."/>
            <person name="Mueller R.L."/>
            <person name="Sun C."/>
            <person name="Waterhouse R.M."/>
            <person name="Yan G."/>
            <person name="Tu Z.J."/>
            <person name="Fang X."/>
            <person name="James A.A."/>
        </authorList>
    </citation>
    <scope>NUCLEOTIDE SEQUENCE [LARGE SCALE GENOMIC DNA]</scope>
    <source>
        <strain evidence="3">Foshan</strain>
    </source>
</reference>
<dbReference type="InterPro" id="IPR032675">
    <property type="entry name" value="LRR_dom_sf"/>
</dbReference>
<dbReference type="InterPro" id="IPR001810">
    <property type="entry name" value="F-box_dom"/>
</dbReference>
<organism evidence="2 3">
    <name type="scientific">Aedes albopictus</name>
    <name type="common">Asian tiger mosquito</name>
    <name type="synonym">Stegomyia albopicta</name>
    <dbReference type="NCBI Taxonomy" id="7160"/>
    <lineage>
        <taxon>Eukaryota</taxon>
        <taxon>Metazoa</taxon>
        <taxon>Ecdysozoa</taxon>
        <taxon>Arthropoda</taxon>
        <taxon>Hexapoda</taxon>
        <taxon>Insecta</taxon>
        <taxon>Pterygota</taxon>
        <taxon>Neoptera</taxon>
        <taxon>Endopterygota</taxon>
        <taxon>Diptera</taxon>
        <taxon>Nematocera</taxon>
        <taxon>Culicoidea</taxon>
        <taxon>Culicidae</taxon>
        <taxon>Culicinae</taxon>
        <taxon>Aedini</taxon>
        <taxon>Aedes</taxon>
        <taxon>Stegomyia</taxon>
    </lineage>
</organism>
<protein>
    <submittedName>
        <fullName evidence="2">F-box domain-containing protein</fullName>
    </submittedName>
</protein>
<dbReference type="SMART" id="SM00256">
    <property type="entry name" value="FBOX"/>
    <property type="match status" value="1"/>
</dbReference>
<evidence type="ECO:0000259" key="1">
    <source>
        <dbReference type="PROSITE" id="PS50181"/>
    </source>
</evidence>
<dbReference type="Proteomes" id="UP000069940">
    <property type="component" value="Unassembled WGS sequence"/>
</dbReference>
<dbReference type="Gene3D" id="1.20.1280.50">
    <property type="match status" value="1"/>
</dbReference>
<dbReference type="RefSeq" id="XP_062699636.1">
    <property type="nucleotide sequence ID" value="XM_062843652.1"/>
</dbReference>
<proteinExistence type="predicted"/>
<name>A0ABM1XWS2_AEDAL</name>
<dbReference type="SUPFAM" id="SSF81383">
    <property type="entry name" value="F-box domain"/>
    <property type="match status" value="1"/>
</dbReference>
<sequence>MDWASLPLEVLEAIFRQLNFKDLLRCALVCRSWNRALFECPSLAHRVVFLFDAAHTDQLRQLIPMSERNYRQLAIGLTVPWNEDIKDCFDQAVQQWNLRFVSLVGEPDKVSDCLLSNMPFFGALTELNLEFTLTRAWPEWTEIQKVELSQLRKMHYLQVYTGANQMNTLYHFVLPKVEQVSLVLDSLANEEAMYWEDPLIELSGCELLRSLEVDLNGTMWEQFFAIHKPYMERLVIRRAIDEYQNRDWDLEFSKMPNLRYVEFTFVNNEMLASLNRKCRKIEKLLINGFCLDDGNFSSSMQFPLLKSLHMDGWLNGSLFSNELSLTLDKTEDLVWKYVELAPAQGAFTLVSPNVKRLTLRGCEYARFELDIGNRLESLDMDYYGTQLVAPNFLNRLGHLKHLVLHISGRSALLAPKLCHLRHVKRLEVVCCTESYGYDCSALFESICNNLTELEEFILRNEHENPLMLDYKRYRKLCQLTQLKVLNLQYITIYNVTGTTELKHVPHLNVWGCSTSTAECDAPFRSSLMEVES</sequence>
<reference evidence="2" key="2">
    <citation type="submission" date="2025-05" db="UniProtKB">
        <authorList>
            <consortium name="EnsemblMetazoa"/>
        </authorList>
    </citation>
    <scope>IDENTIFICATION</scope>
    <source>
        <strain evidence="2">Foshan</strain>
    </source>
</reference>
<evidence type="ECO:0000313" key="2">
    <source>
        <dbReference type="EnsemblMetazoa" id="AALFPA23_003583.P4040"/>
    </source>
</evidence>
<dbReference type="SUPFAM" id="SSF52047">
    <property type="entry name" value="RNI-like"/>
    <property type="match status" value="1"/>
</dbReference>